<dbReference type="RefSeq" id="WP_344960632.1">
    <property type="nucleotide sequence ID" value="NZ_BAAAXZ010000020.1"/>
</dbReference>
<accession>A0ABN3WFE6</accession>
<proteinExistence type="predicted"/>
<reference evidence="1 2" key="1">
    <citation type="journal article" date="2019" name="Int. J. Syst. Evol. Microbiol.">
        <title>The Global Catalogue of Microorganisms (GCM) 10K type strain sequencing project: providing services to taxonomists for standard genome sequencing and annotation.</title>
        <authorList>
            <consortium name="The Broad Institute Genomics Platform"/>
            <consortium name="The Broad Institute Genome Sequencing Center for Infectious Disease"/>
            <person name="Wu L."/>
            <person name="Ma J."/>
        </authorList>
    </citation>
    <scope>NUCLEOTIDE SEQUENCE [LARGE SCALE GENOMIC DNA]</scope>
    <source>
        <strain evidence="1 2">JCM 4087</strain>
    </source>
</reference>
<keyword evidence="2" id="KW-1185">Reference proteome</keyword>
<organism evidence="1 2">
    <name type="scientific">Streptomyces thioluteus</name>
    <dbReference type="NCBI Taxonomy" id="66431"/>
    <lineage>
        <taxon>Bacteria</taxon>
        <taxon>Bacillati</taxon>
        <taxon>Actinomycetota</taxon>
        <taxon>Actinomycetes</taxon>
        <taxon>Kitasatosporales</taxon>
        <taxon>Streptomycetaceae</taxon>
        <taxon>Streptomyces</taxon>
    </lineage>
</organism>
<evidence type="ECO:0000313" key="2">
    <source>
        <dbReference type="Proteomes" id="UP001501102"/>
    </source>
</evidence>
<evidence type="ECO:0008006" key="3">
    <source>
        <dbReference type="Google" id="ProtNLM"/>
    </source>
</evidence>
<protein>
    <recommendedName>
        <fullName evidence="3">AsmA-like C-terminal domain-containing protein</fullName>
    </recommendedName>
</protein>
<evidence type="ECO:0000313" key="1">
    <source>
        <dbReference type="EMBL" id="GAA2912022.1"/>
    </source>
</evidence>
<dbReference type="Proteomes" id="UP001501102">
    <property type="component" value="Unassembled WGS sequence"/>
</dbReference>
<dbReference type="EMBL" id="BAAAXZ010000020">
    <property type="protein sequence ID" value="GAA2912022.1"/>
    <property type="molecule type" value="Genomic_DNA"/>
</dbReference>
<name>A0ABN3WFE6_STRTU</name>
<gene>
    <name evidence="1" type="ORF">GCM10020221_04650</name>
</gene>
<sequence length="180" mass="18574">MDWKGAWELKGRAAASTENGKPLRLPFAKLHATPVIQVGPVPVVVNADLTCYLQVDGDGKITVDVKQDVKGDFKVGGSYSRAKGWAPVSRANLKGSPVKASASAGGKVKAALGAEAAVGLYGTVGVVGNLSPYLRAEGEVRGDVSSDGKKSLKGKWGAFGGVDLNGALQHAAEDFRDADI</sequence>
<comment type="caution">
    <text evidence="1">The sequence shown here is derived from an EMBL/GenBank/DDBJ whole genome shotgun (WGS) entry which is preliminary data.</text>
</comment>